<keyword evidence="8" id="KW-0407">Ion channel</keyword>
<sequence>MSDEARSASMAAHTAVAPPPDPQAAVSIRALVKCYQGRPAVNALSLDIPRGSFYGIVGPNGAGKTTTLNMVTGLLAPDSGKVMILGRDVWSDVDTAKRIIGVMPQGDQIFDRLTGLQLLVYSGMLRRMPREEALSRARDLLEAFDLTDAGGKRVCDYSSGMTKKICLATAMIHSPRLLVLDEPFESVDPVSSANLKDILVEYVDTGGTVVISSHVMALVERMCTHVAIINHGLVRADGTVAQVAAGEDLEDRFLDLVGGRHQARRIAWLNGSGSEEDQEAE</sequence>
<dbReference type="GO" id="GO:0005886">
    <property type="term" value="C:plasma membrane"/>
    <property type="evidence" value="ECO:0007669"/>
    <property type="project" value="UniProtKB-SubCell"/>
</dbReference>
<dbReference type="EMBL" id="JWME01000011">
    <property type="protein sequence ID" value="KJY49867.1"/>
    <property type="molecule type" value="Genomic_DNA"/>
</dbReference>
<evidence type="ECO:0000313" key="9">
    <source>
        <dbReference type="Proteomes" id="UP000033648"/>
    </source>
</evidence>
<dbReference type="InterPro" id="IPR003439">
    <property type="entry name" value="ABC_transporter-like_ATP-bd"/>
</dbReference>
<proteinExistence type="predicted"/>
<dbReference type="PANTHER" id="PTHR42711">
    <property type="entry name" value="ABC TRANSPORTER ATP-BINDING PROTEIN"/>
    <property type="match status" value="1"/>
</dbReference>
<dbReference type="PROSITE" id="PS50893">
    <property type="entry name" value="ABC_TRANSPORTER_2"/>
    <property type="match status" value="1"/>
</dbReference>
<dbReference type="InterPro" id="IPR050763">
    <property type="entry name" value="ABC_transporter_ATP-binding"/>
</dbReference>
<comment type="subcellular location">
    <subcellularLocation>
        <location evidence="1">Cell membrane</location>
        <topology evidence="1">Peripheral membrane protein</topology>
    </subcellularLocation>
</comment>
<keyword evidence="5" id="KW-0046">Antibiotic resistance</keyword>
<evidence type="ECO:0000256" key="5">
    <source>
        <dbReference type="ARBA" id="ARBA00023251"/>
    </source>
</evidence>
<evidence type="ECO:0000256" key="4">
    <source>
        <dbReference type="ARBA" id="ARBA00022840"/>
    </source>
</evidence>
<evidence type="ECO:0000259" key="7">
    <source>
        <dbReference type="PROSITE" id="PS50893"/>
    </source>
</evidence>
<dbReference type="GO" id="GO:0034220">
    <property type="term" value="P:monoatomic ion transmembrane transport"/>
    <property type="evidence" value="ECO:0007669"/>
    <property type="project" value="UniProtKB-KW"/>
</dbReference>
<dbReference type="SUPFAM" id="SSF52540">
    <property type="entry name" value="P-loop containing nucleoside triphosphate hydrolases"/>
    <property type="match status" value="1"/>
</dbReference>
<protein>
    <submittedName>
        <fullName evidence="8">Transporter, putative The KirBac3.1 K+ channel</fullName>
    </submittedName>
</protein>
<evidence type="ECO:0000256" key="2">
    <source>
        <dbReference type="ARBA" id="ARBA00022448"/>
    </source>
</evidence>
<keyword evidence="8" id="KW-0406">Ion transport</keyword>
<evidence type="ECO:0000256" key="3">
    <source>
        <dbReference type="ARBA" id="ARBA00022741"/>
    </source>
</evidence>
<keyword evidence="4" id="KW-0067">ATP-binding</keyword>
<dbReference type="InterPro" id="IPR003593">
    <property type="entry name" value="AAA+_ATPase"/>
</dbReference>
<reference evidence="8 9" key="1">
    <citation type="submission" date="2014-12" db="EMBL/GenBank/DDBJ databases">
        <title>Comparative genomics of the lactic acid bacteria isolated from the honey bee gut.</title>
        <authorList>
            <person name="Ellegaard K.M."/>
            <person name="Tamarit D."/>
            <person name="Javelind E."/>
            <person name="Olofsson T."/>
            <person name="Andersson S.G."/>
            <person name="Vasquez A."/>
        </authorList>
    </citation>
    <scope>NUCLEOTIDE SEQUENCE [LARGE SCALE GENOMIC DNA]</scope>
    <source>
        <strain evidence="8 9">Bin2</strain>
    </source>
</reference>
<dbReference type="PANTHER" id="PTHR42711:SF19">
    <property type="entry name" value="DOXORUBICIN RESISTANCE ATP-BINDING PROTEIN DRRA"/>
    <property type="match status" value="1"/>
</dbReference>
<feature type="region of interest" description="Disordered" evidence="6">
    <location>
        <begin position="1"/>
        <end position="21"/>
    </location>
</feature>
<dbReference type="AlphaFoldDB" id="A0A0F4KT72"/>
<evidence type="ECO:0000256" key="6">
    <source>
        <dbReference type="SAM" id="MobiDB-lite"/>
    </source>
</evidence>
<comment type="caution">
    <text evidence="8">The sequence shown here is derived from an EMBL/GenBank/DDBJ whole genome shotgun (WGS) entry which is preliminary data.</text>
</comment>
<name>A0A0F4KT72_9BIFI</name>
<feature type="domain" description="ABC transporter" evidence="7">
    <location>
        <begin position="26"/>
        <end position="256"/>
    </location>
</feature>
<dbReference type="Gene3D" id="3.40.50.300">
    <property type="entry name" value="P-loop containing nucleotide triphosphate hydrolases"/>
    <property type="match status" value="1"/>
</dbReference>
<organism evidence="8 9">
    <name type="scientific">Bifidobacterium asteroides</name>
    <dbReference type="NCBI Taxonomy" id="1684"/>
    <lineage>
        <taxon>Bacteria</taxon>
        <taxon>Bacillati</taxon>
        <taxon>Actinomycetota</taxon>
        <taxon>Actinomycetes</taxon>
        <taxon>Bifidobacteriales</taxon>
        <taxon>Bifidobacteriaceae</taxon>
        <taxon>Bifidobacterium</taxon>
    </lineage>
</organism>
<dbReference type="GO" id="GO:0046677">
    <property type="term" value="P:response to antibiotic"/>
    <property type="evidence" value="ECO:0007669"/>
    <property type="project" value="UniProtKB-KW"/>
</dbReference>
<evidence type="ECO:0000256" key="1">
    <source>
        <dbReference type="ARBA" id="ARBA00004202"/>
    </source>
</evidence>
<evidence type="ECO:0000313" key="8">
    <source>
        <dbReference type="EMBL" id="KJY49867.1"/>
    </source>
</evidence>
<keyword evidence="3" id="KW-0547">Nucleotide-binding</keyword>
<keyword evidence="2" id="KW-0813">Transport</keyword>
<dbReference type="OrthoDB" id="9804819at2"/>
<dbReference type="PATRIC" id="fig|1684.4.peg.1269"/>
<gene>
    <name evidence="8" type="ORF">JF69_11770</name>
</gene>
<dbReference type="InterPro" id="IPR027417">
    <property type="entry name" value="P-loop_NTPase"/>
</dbReference>
<dbReference type="Pfam" id="PF00005">
    <property type="entry name" value="ABC_tran"/>
    <property type="match status" value="1"/>
</dbReference>
<dbReference type="CDD" id="cd03230">
    <property type="entry name" value="ABC_DR_subfamily_A"/>
    <property type="match status" value="1"/>
</dbReference>
<dbReference type="GO" id="GO:0016887">
    <property type="term" value="F:ATP hydrolysis activity"/>
    <property type="evidence" value="ECO:0007669"/>
    <property type="project" value="InterPro"/>
</dbReference>
<dbReference type="Proteomes" id="UP000033648">
    <property type="component" value="Unassembled WGS sequence"/>
</dbReference>
<dbReference type="SMART" id="SM00382">
    <property type="entry name" value="AAA"/>
    <property type="match status" value="1"/>
</dbReference>
<accession>A0A0F4KT72</accession>
<dbReference type="GO" id="GO:0005524">
    <property type="term" value="F:ATP binding"/>
    <property type="evidence" value="ECO:0007669"/>
    <property type="project" value="UniProtKB-KW"/>
</dbReference>